<evidence type="ECO:0000313" key="3">
    <source>
        <dbReference type="EMBL" id="GBF93867.1"/>
    </source>
</evidence>
<dbReference type="InterPro" id="IPR016035">
    <property type="entry name" value="Acyl_Trfase/lysoPLipase"/>
</dbReference>
<dbReference type="GO" id="GO:0016020">
    <property type="term" value="C:membrane"/>
    <property type="evidence" value="ECO:0007669"/>
    <property type="project" value="TreeGrafter"/>
</dbReference>
<dbReference type="InParanoid" id="A0A2V0P9M4"/>
<comment type="caution">
    <text evidence="3">The sequence shown here is derived from an EMBL/GenBank/DDBJ whole genome shotgun (WGS) entry which is preliminary data.</text>
</comment>
<dbReference type="GO" id="GO:0055088">
    <property type="term" value="P:lipid homeostasis"/>
    <property type="evidence" value="ECO:0007669"/>
    <property type="project" value="TreeGrafter"/>
</dbReference>
<keyword evidence="2" id="KW-0472">Membrane</keyword>
<dbReference type="GO" id="GO:0019433">
    <property type="term" value="P:triglyceride catabolic process"/>
    <property type="evidence" value="ECO:0007669"/>
    <property type="project" value="TreeGrafter"/>
</dbReference>
<dbReference type="GO" id="GO:0004806">
    <property type="term" value="F:triacylglycerol lipase activity"/>
    <property type="evidence" value="ECO:0007669"/>
    <property type="project" value="TreeGrafter"/>
</dbReference>
<dbReference type="PANTHER" id="PTHR12406">
    <property type="entry name" value="CALCIUM-INDEPENDENT PHOSPHOLIPASE A2 IPLA2 -RELATED"/>
    <property type="match status" value="1"/>
</dbReference>
<evidence type="ECO:0008006" key="5">
    <source>
        <dbReference type="Google" id="ProtNLM"/>
    </source>
</evidence>
<proteinExistence type="predicted"/>
<evidence type="ECO:0000256" key="2">
    <source>
        <dbReference type="SAM" id="Phobius"/>
    </source>
</evidence>
<keyword evidence="4" id="KW-1185">Reference proteome</keyword>
<dbReference type="InterPro" id="IPR033562">
    <property type="entry name" value="PLPL"/>
</dbReference>
<feature type="transmembrane region" description="Helical" evidence="2">
    <location>
        <begin position="20"/>
        <end position="38"/>
    </location>
</feature>
<dbReference type="SUPFAM" id="SSF52151">
    <property type="entry name" value="FabD/lysophospholipase-like"/>
    <property type="match status" value="1"/>
</dbReference>
<reference evidence="3 4" key="1">
    <citation type="journal article" date="2018" name="Sci. Rep.">
        <title>Raphidocelis subcapitata (=Pseudokirchneriella subcapitata) provides an insight into genome evolution and environmental adaptations in the Sphaeropleales.</title>
        <authorList>
            <person name="Suzuki S."/>
            <person name="Yamaguchi H."/>
            <person name="Nakajima N."/>
            <person name="Kawachi M."/>
        </authorList>
    </citation>
    <scope>NUCLEOTIDE SEQUENCE [LARGE SCALE GENOMIC DNA]</scope>
    <source>
        <strain evidence="3 4">NIES-35</strain>
    </source>
</reference>
<dbReference type="AlphaFoldDB" id="A0A2V0P9M4"/>
<dbReference type="GO" id="GO:0005737">
    <property type="term" value="C:cytoplasm"/>
    <property type="evidence" value="ECO:0007669"/>
    <property type="project" value="TreeGrafter"/>
</dbReference>
<gene>
    <name evidence="3" type="ORF">Rsub_06866</name>
</gene>
<sequence>MALPVTAAFDAGQAGTMGVGFSGAGFLIPFFLGVIDVLQRQGVLQPSMPMAGASSGALAIMTASDQISLQMMREEASRLSAYCLKHGNCYGTLQAEVRRAAQRLLPRDAADRANKHGRLHVAVTYPSPSGGPVQQALVGNFTGRDDLREALEASIYIPYYAGAALSTSFRGKAAYDGSFAGSGPGFLPCPPGVSYCLRVSSLPACEMFGSMFGRLAFGRPSDRARGASIARNVLGGADLRARLAEMRRSFRASDRGAVRSEAAQAARFFEDLASLRAPDEGGADIFPGRRHPLPVSHAVWSSFMMQPGTPEQIEMMYRLGQAEARSWAEEAGFIRAGLAGQQQAPRQLRAPAPGPQP</sequence>
<feature type="compositionally biased region" description="Low complexity" evidence="1">
    <location>
        <begin position="338"/>
        <end position="351"/>
    </location>
</feature>
<accession>A0A2V0P9M4</accession>
<organism evidence="3 4">
    <name type="scientific">Raphidocelis subcapitata</name>
    <dbReference type="NCBI Taxonomy" id="307507"/>
    <lineage>
        <taxon>Eukaryota</taxon>
        <taxon>Viridiplantae</taxon>
        <taxon>Chlorophyta</taxon>
        <taxon>core chlorophytes</taxon>
        <taxon>Chlorophyceae</taxon>
        <taxon>CS clade</taxon>
        <taxon>Sphaeropleales</taxon>
        <taxon>Selenastraceae</taxon>
        <taxon>Raphidocelis</taxon>
    </lineage>
</organism>
<name>A0A2V0P9M4_9CHLO</name>
<dbReference type="PANTHER" id="PTHR12406:SF7">
    <property type="entry name" value="PATATIN-LIKE PHOSPHOLIPASE DOMAIN-CONTAINING PROTEIN 4"/>
    <property type="match status" value="1"/>
</dbReference>
<keyword evidence="2" id="KW-1133">Transmembrane helix</keyword>
<keyword evidence="2" id="KW-0812">Transmembrane</keyword>
<dbReference type="Proteomes" id="UP000247498">
    <property type="component" value="Unassembled WGS sequence"/>
</dbReference>
<evidence type="ECO:0000313" key="4">
    <source>
        <dbReference type="Proteomes" id="UP000247498"/>
    </source>
</evidence>
<evidence type="ECO:0000256" key="1">
    <source>
        <dbReference type="SAM" id="MobiDB-lite"/>
    </source>
</evidence>
<dbReference type="EMBL" id="BDRX01000045">
    <property type="protein sequence ID" value="GBF93867.1"/>
    <property type="molecule type" value="Genomic_DNA"/>
</dbReference>
<dbReference type="GO" id="GO:0005811">
    <property type="term" value="C:lipid droplet"/>
    <property type="evidence" value="ECO:0007669"/>
    <property type="project" value="TreeGrafter"/>
</dbReference>
<feature type="region of interest" description="Disordered" evidence="1">
    <location>
        <begin position="338"/>
        <end position="357"/>
    </location>
</feature>
<protein>
    <recommendedName>
        <fullName evidence="5">PNPLA domain-containing protein</fullName>
    </recommendedName>
</protein>
<dbReference type="OrthoDB" id="543129at2759"/>